<feature type="transmembrane region" description="Helical" evidence="1">
    <location>
        <begin position="78"/>
        <end position="97"/>
    </location>
</feature>
<keyword evidence="1" id="KW-0472">Membrane</keyword>
<evidence type="ECO:0008006" key="4">
    <source>
        <dbReference type="Google" id="ProtNLM"/>
    </source>
</evidence>
<dbReference type="Pfam" id="PF12277">
    <property type="entry name" value="DUF3618"/>
    <property type="match status" value="1"/>
</dbReference>
<dbReference type="STRING" id="1921764.BSR28_05260"/>
<dbReference type="AlphaFoldDB" id="A0A1Q5PK73"/>
<reference evidence="2 3" key="1">
    <citation type="submission" date="2016-11" db="EMBL/GenBank/DDBJ databases">
        <title>Actinomyces gypaetusis sp. nov. isolated from the vulture Gypaetus barbatus in Qinghai Tibet Plateau China.</title>
        <authorList>
            <person name="Meng X."/>
        </authorList>
    </citation>
    <scope>NUCLEOTIDE SEQUENCE [LARGE SCALE GENOMIC DNA]</scope>
    <source>
        <strain evidence="2 3">VUL4_2</strain>
    </source>
</reference>
<keyword evidence="1" id="KW-1133">Transmembrane helix</keyword>
<proteinExistence type="predicted"/>
<accession>A0A1Q5PK73</accession>
<dbReference type="InterPro" id="IPR022062">
    <property type="entry name" value="DUF3618"/>
</dbReference>
<evidence type="ECO:0000256" key="1">
    <source>
        <dbReference type="SAM" id="Phobius"/>
    </source>
</evidence>
<comment type="caution">
    <text evidence="2">The sequence shown here is derived from an EMBL/GenBank/DDBJ whole genome shotgun (WGS) entry which is preliminary data.</text>
</comment>
<keyword evidence="1" id="KW-0812">Transmembrane</keyword>
<dbReference type="EMBL" id="MQSV01000005">
    <property type="protein sequence ID" value="OKL46571.1"/>
    <property type="molecule type" value="Genomic_DNA"/>
</dbReference>
<protein>
    <recommendedName>
        <fullName evidence="4">DUF3618 domain-containing protein</fullName>
    </recommendedName>
</protein>
<evidence type="ECO:0000313" key="2">
    <source>
        <dbReference type="EMBL" id="OKL46571.1"/>
    </source>
</evidence>
<name>A0A1Q5PK73_9ACTO</name>
<dbReference type="RefSeq" id="WP_073709596.1">
    <property type="nucleotide sequence ID" value="NZ_MQSU01000003.1"/>
</dbReference>
<sequence>MSQAYDFSGSPESIERQLEQIRAEFATNVEALAGRVTPKALAQDAKESAKEKVENTKAAVVNTVNNAKEGDRVAQRNIAIAAAATAAVIGLVAWKIFR</sequence>
<keyword evidence="3" id="KW-1185">Reference proteome</keyword>
<organism evidence="2 3">
    <name type="scientific">Boudabousia liubingyangii</name>
    <dbReference type="NCBI Taxonomy" id="1921764"/>
    <lineage>
        <taxon>Bacteria</taxon>
        <taxon>Bacillati</taxon>
        <taxon>Actinomycetota</taxon>
        <taxon>Actinomycetes</taxon>
        <taxon>Actinomycetales</taxon>
        <taxon>Actinomycetaceae</taxon>
        <taxon>Boudabousia</taxon>
    </lineage>
</organism>
<evidence type="ECO:0000313" key="3">
    <source>
        <dbReference type="Proteomes" id="UP000186785"/>
    </source>
</evidence>
<gene>
    <name evidence="2" type="ORF">BSR29_07030</name>
</gene>
<dbReference type="Proteomes" id="UP000186785">
    <property type="component" value="Unassembled WGS sequence"/>
</dbReference>